<dbReference type="Proteomes" id="UP000719412">
    <property type="component" value="Unassembled WGS sequence"/>
</dbReference>
<feature type="transmembrane region" description="Helical" evidence="7">
    <location>
        <begin position="1862"/>
        <end position="1881"/>
    </location>
</feature>
<feature type="transmembrane region" description="Helical" evidence="7">
    <location>
        <begin position="280"/>
        <end position="297"/>
    </location>
</feature>
<feature type="repeat" description="ANK" evidence="6">
    <location>
        <begin position="1580"/>
        <end position="1602"/>
    </location>
</feature>
<feature type="transmembrane region" description="Helical" evidence="7">
    <location>
        <begin position="157"/>
        <end position="179"/>
    </location>
</feature>
<evidence type="ECO:0000256" key="7">
    <source>
        <dbReference type="SAM" id="Phobius"/>
    </source>
</evidence>
<dbReference type="PROSITE" id="PS50297">
    <property type="entry name" value="ANK_REP_REGION"/>
    <property type="match status" value="5"/>
</dbReference>
<dbReference type="GO" id="GO:0006937">
    <property type="term" value="P:regulation of muscle contraction"/>
    <property type="evidence" value="ECO:0007669"/>
    <property type="project" value="TreeGrafter"/>
</dbReference>
<evidence type="ECO:0000256" key="1">
    <source>
        <dbReference type="ARBA" id="ARBA00004141"/>
    </source>
</evidence>
<feature type="repeat" description="ANK" evidence="6">
    <location>
        <begin position="1647"/>
        <end position="1679"/>
    </location>
</feature>
<dbReference type="GO" id="GO:0055120">
    <property type="term" value="C:striated muscle dense body"/>
    <property type="evidence" value="ECO:0007669"/>
    <property type="project" value="TreeGrafter"/>
</dbReference>
<evidence type="ECO:0000313" key="9">
    <source>
        <dbReference type="Proteomes" id="UP000719412"/>
    </source>
</evidence>
<dbReference type="Gene3D" id="1.20.1250.20">
    <property type="entry name" value="MFS general substrate transporter like domains"/>
    <property type="match status" value="1"/>
</dbReference>
<dbReference type="SUPFAM" id="SSF48403">
    <property type="entry name" value="Ankyrin repeat"/>
    <property type="match status" value="1"/>
</dbReference>
<reference evidence="8" key="1">
    <citation type="journal article" date="2020" name="J Insects Food Feed">
        <title>The yellow mealworm (Tenebrio molitor) genome: a resource for the emerging insects as food and feed industry.</title>
        <authorList>
            <person name="Eriksson T."/>
            <person name="Andere A."/>
            <person name="Kelstrup H."/>
            <person name="Emery V."/>
            <person name="Picard C."/>
        </authorList>
    </citation>
    <scope>NUCLEOTIDE SEQUENCE</scope>
    <source>
        <strain evidence="8">Stoneville</strain>
        <tissue evidence="8">Whole head</tissue>
    </source>
</reference>
<dbReference type="PRINTS" id="PR01415">
    <property type="entry name" value="ANKYRIN"/>
</dbReference>
<comment type="caution">
    <text evidence="8">The sequence shown here is derived from an EMBL/GenBank/DDBJ whole genome shotgun (WGS) entry which is preliminary data.</text>
</comment>
<comment type="similarity">
    <text evidence="2">Belongs to the unc-93 family.</text>
</comment>
<feature type="transmembrane region" description="Helical" evidence="7">
    <location>
        <begin position="217"/>
        <end position="235"/>
    </location>
</feature>
<dbReference type="EMBL" id="JABDTM020024509">
    <property type="protein sequence ID" value="KAH0814219.1"/>
    <property type="molecule type" value="Genomic_DNA"/>
</dbReference>
<accession>A0A8J6HGH7</accession>
<keyword evidence="4 7" id="KW-1133">Transmembrane helix</keyword>
<evidence type="ECO:0000256" key="4">
    <source>
        <dbReference type="ARBA" id="ARBA00022989"/>
    </source>
</evidence>
<feature type="repeat" description="ANK" evidence="6">
    <location>
        <begin position="1614"/>
        <end position="1646"/>
    </location>
</feature>
<evidence type="ECO:0000256" key="2">
    <source>
        <dbReference type="ARBA" id="ARBA00009172"/>
    </source>
</evidence>
<dbReference type="InterPro" id="IPR027417">
    <property type="entry name" value="P-loop_NTPase"/>
</dbReference>
<feature type="transmembrane region" description="Helical" evidence="7">
    <location>
        <begin position="1818"/>
        <end position="1842"/>
    </location>
</feature>
<dbReference type="PANTHER" id="PTHR19444:SF13">
    <property type="entry name" value="PROTEIN UNC-93 HOMOLOG A"/>
    <property type="match status" value="1"/>
</dbReference>
<feature type="repeat" description="ANK" evidence="6">
    <location>
        <begin position="1547"/>
        <end position="1579"/>
    </location>
</feature>
<proteinExistence type="inferred from homology"/>
<dbReference type="InterPro" id="IPR051951">
    <property type="entry name" value="UNC-93_regulatory"/>
</dbReference>
<dbReference type="GO" id="GO:0005886">
    <property type="term" value="C:plasma membrane"/>
    <property type="evidence" value="ECO:0007669"/>
    <property type="project" value="TreeGrafter"/>
</dbReference>
<evidence type="ECO:0000256" key="3">
    <source>
        <dbReference type="ARBA" id="ARBA00022692"/>
    </source>
</evidence>
<dbReference type="SMART" id="SM00248">
    <property type="entry name" value="ANK"/>
    <property type="match status" value="10"/>
</dbReference>
<dbReference type="SUPFAM" id="SSF103473">
    <property type="entry name" value="MFS general substrate transporter"/>
    <property type="match status" value="1"/>
</dbReference>
<evidence type="ECO:0000313" key="8">
    <source>
        <dbReference type="EMBL" id="KAH0814219.1"/>
    </source>
</evidence>
<feature type="repeat" description="ANK" evidence="6">
    <location>
        <begin position="1680"/>
        <end position="1712"/>
    </location>
</feature>
<reference evidence="8" key="2">
    <citation type="submission" date="2021-08" db="EMBL/GenBank/DDBJ databases">
        <authorList>
            <person name="Eriksson T."/>
        </authorList>
    </citation>
    <scope>NUCLEOTIDE SEQUENCE</scope>
    <source>
        <strain evidence="8">Stoneville</strain>
        <tissue evidence="8">Whole head</tissue>
    </source>
</reference>
<dbReference type="InterPro" id="IPR010291">
    <property type="entry name" value="Ion_channel_UNC-93"/>
</dbReference>
<dbReference type="InterPro" id="IPR036259">
    <property type="entry name" value="MFS_trans_sf"/>
</dbReference>
<dbReference type="GO" id="GO:0043266">
    <property type="term" value="P:regulation of potassium ion transport"/>
    <property type="evidence" value="ECO:0007669"/>
    <property type="project" value="TreeGrafter"/>
</dbReference>
<dbReference type="GO" id="GO:0015459">
    <property type="term" value="F:potassium channel regulator activity"/>
    <property type="evidence" value="ECO:0007669"/>
    <property type="project" value="TreeGrafter"/>
</dbReference>
<name>A0A8J6HGH7_TENMO</name>
<keyword evidence="6" id="KW-0040">ANK repeat</keyword>
<dbReference type="PROSITE" id="PS50088">
    <property type="entry name" value="ANK_REPEAT"/>
    <property type="match status" value="7"/>
</dbReference>
<organism evidence="8 9">
    <name type="scientific">Tenebrio molitor</name>
    <name type="common">Yellow mealworm beetle</name>
    <dbReference type="NCBI Taxonomy" id="7067"/>
    <lineage>
        <taxon>Eukaryota</taxon>
        <taxon>Metazoa</taxon>
        <taxon>Ecdysozoa</taxon>
        <taxon>Arthropoda</taxon>
        <taxon>Hexapoda</taxon>
        <taxon>Insecta</taxon>
        <taxon>Pterygota</taxon>
        <taxon>Neoptera</taxon>
        <taxon>Endopterygota</taxon>
        <taxon>Coleoptera</taxon>
        <taxon>Polyphaga</taxon>
        <taxon>Cucujiformia</taxon>
        <taxon>Tenebrionidae</taxon>
        <taxon>Tenebrio</taxon>
    </lineage>
</organism>
<dbReference type="Pfam" id="PF05978">
    <property type="entry name" value="UNC-93"/>
    <property type="match status" value="1"/>
</dbReference>
<keyword evidence="9" id="KW-1185">Reference proteome</keyword>
<evidence type="ECO:0000256" key="5">
    <source>
        <dbReference type="ARBA" id="ARBA00023136"/>
    </source>
</evidence>
<keyword evidence="3 7" id="KW-0812">Transmembrane</keyword>
<protein>
    <submittedName>
        <fullName evidence="8">Uncharacterized protein</fullName>
    </submittedName>
</protein>
<feature type="transmembrane region" description="Helical" evidence="7">
    <location>
        <begin position="69"/>
        <end position="91"/>
    </location>
</feature>
<dbReference type="PANTHER" id="PTHR19444">
    <property type="entry name" value="UNC-93 RELATED"/>
    <property type="match status" value="1"/>
</dbReference>
<comment type="subcellular location">
    <subcellularLocation>
        <location evidence="1">Membrane</location>
        <topology evidence="1">Multi-pass membrane protein</topology>
    </subcellularLocation>
</comment>
<dbReference type="Pfam" id="PF12796">
    <property type="entry name" value="Ank_2"/>
    <property type="match status" value="2"/>
</dbReference>
<evidence type="ECO:0000256" key="6">
    <source>
        <dbReference type="PROSITE-ProRule" id="PRU00023"/>
    </source>
</evidence>
<feature type="transmembrane region" description="Helical" evidence="7">
    <location>
        <begin position="127"/>
        <end position="145"/>
    </location>
</feature>
<feature type="repeat" description="ANK" evidence="6">
    <location>
        <begin position="1520"/>
        <end position="1547"/>
    </location>
</feature>
<feature type="repeat" description="ANK" evidence="6">
    <location>
        <begin position="1455"/>
        <end position="1487"/>
    </location>
</feature>
<keyword evidence="5 7" id="KW-0472">Membrane</keyword>
<gene>
    <name evidence="8" type="ORF">GEV33_008572</name>
</gene>
<feature type="transmembrane region" description="Helical" evidence="7">
    <location>
        <begin position="191"/>
        <end position="211"/>
    </location>
</feature>
<dbReference type="InterPro" id="IPR002110">
    <property type="entry name" value="Ankyrin_rpt"/>
</dbReference>
<dbReference type="InterPro" id="IPR036770">
    <property type="entry name" value="Ankyrin_rpt-contain_sf"/>
</dbReference>
<sequence>MILSTGGAPEPTALSTNTTVSNLTSLLSETVSSALQEEIPNDICGASFCPRTAAEAANPNLHPPETSKIHLITGIYLACMIAACLVVAFFVDPMRRYGKGRKGSGSGLSGLKLLAVTVKQLANPYQILILPITMFIGAEQAFIAADFNAAYVSCGWGISNIGFVMICFGICNGIAAIFIGSLIKITGRSPVICFALSLHVALIVTLLVWQPSSSNKMIFFVMAALWGICDAVWLVQINSLSGILFPGKEEASYSNFRLWESTGSVITYAYSPYLCTDVKLYLLLGLLLIGASGYTVVEYHQYKHKHVEKEAQTKGKFELVHNNIKSGEEFETQSGTIQKGKDYEVFCVANFIVNMLTCKDIKDFRLASNAKHFGKFDDVIIEAQSNSQLEKYAIQLKHSNYNKTLAKESLFGEDGKLNLKKYCDSYGKDIKDDSYKTVLYTNLKFDGLPKVEEKYNLDNINIKIVKCQPSSLLNTAGSDSHCFKFEAEEGHSSSETYNQFFKNFSLYTKQANYDKMKNSASETFQKFFNCNNDYFEKFLTFVDWWCQQTGKKKKLGRNWITRAIAVRMLSPYVQPIASIPGNSKYKLLKEAISQFHVTICSEEVEDQVGKIWGECQIDPVDCKKINQIRTQYQLNFNYVTKVDDLKDEEKTLLLWLMNVCPLIVKENPTTLRVIELCPSEKFVLLRKDPNCEEIKSVPTFQQLSNLEPKSEIYQRITEEFCCSLQGKEINLKSLIEQHDEFQSLVSTSELVQMLDKPLLIGEDNEQLPDPHIDRKLTSTIIDFSFLSQVAEEDKNVLIVISCMNKLDVVEKHLNNFNVIKVEEYLSASSGTSKKLKEKSIFLSDGECSQKDFDEICNRNSKNMKEYHHFSITEDGRLEWIKTRGSIENLEAFRSDDHFVEESKLYNSNPGNNINVICANAGMGKSTMTKSLRNKLSSKFWTIIMHPADISQYFRKENTDFERYIEEKLQRRYRHFDFEVLQVFKKKRLVAYIWDGMDEISDENFKSVMEIIKRLAKEGFLQLITSRCHLAETLEKKFKVFVRTITQFDSSQQDTYIEERLKNVCRGSVQEIQRKIKENIEMIHCKEILGIPLQIYMLTELFCQNPQKYSELLNNIFSLTDLYHHFVNEKFNYYYKNKAQLRDINNCLSQILEGYKKSYLKKYEKSALKAIFEQNHYDMFGVNCEEFLQKIKTGCDGFGFITEVSDNLVPTFLHNSYGEYFVASYFFKNYKKIPNLKAILFRNRYTNVRFLFDLLMAKDCPAHIAVLYRNFEVLTKHENSLNSTDKGGRNPLQVACTWGQTYPLLNTRLCDEDETYSIDDKLGDSVGQENEIYQKIIGYLLEKCDHKKKDELFQIDSLAYADLTLCLFPLIQLSKREDLNFDSFHNFKDVCSVLFYALKFDHAHVVDLIKDVPLIKTERRSLSLLHLCSNYNSRQFLRKLLSIDKYQQVINSEDIYNVTATSIACRKGRDEMLKILIDAGADITNSSQLIEIACKNGHHKVVELLLKSLSNLKSGSLSGSLQTACLNGFDKIVHLLVDRGANVDASNRHGTPLYIACQYGHEKTVEILLKSKADANKSNKFGSTPLHIACQTKRTNIVKLLLDCATTEINSVEKKGFAPLHAACKNGCEDIVELLIAAGVDVNLRATKDVTPLWNACRFGYDRVVKRLVDAGADVNVVGHNGYSLLHLACQENHKNVVDLLVKAGVKVNEVNNEDMTPLQIAQEKGFQEIVESAGAMHVRMQGNMQYVFHDVCHIQIITYFYGWCTVLETLGPWCLPDKQLVVPREKLERQRPKMLFFSPLMTTVEEMKFAANENVLRVALIVFSILFGILSVSLIALGVVYVDELWWPRRYVGLDFIQLPTLLIVLGSLSLAMAVAGCLCAKTYSRVVLLLVSTQLKNADRRLNLLLQFAGVLLPSSTSTNTKAATRKPTD</sequence>
<dbReference type="Gene3D" id="1.25.40.20">
    <property type="entry name" value="Ankyrin repeat-containing domain"/>
    <property type="match status" value="3"/>
</dbReference>
<dbReference type="Gene3D" id="3.40.50.300">
    <property type="entry name" value="P-loop containing nucleotide triphosphate hydrolases"/>
    <property type="match status" value="1"/>
</dbReference>